<evidence type="ECO:0000259" key="2">
    <source>
        <dbReference type="Pfam" id="PF00296"/>
    </source>
</evidence>
<dbReference type="SUPFAM" id="SSF51679">
    <property type="entry name" value="Bacterial luciferase-like"/>
    <property type="match status" value="1"/>
</dbReference>
<feature type="domain" description="Luciferase-like" evidence="2">
    <location>
        <begin position="10"/>
        <end position="306"/>
    </location>
</feature>
<keyword evidence="1 3" id="KW-0560">Oxidoreductase</keyword>
<proteinExistence type="predicted"/>
<dbReference type="GO" id="GO:0016705">
    <property type="term" value="F:oxidoreductase activity, acting on paired donors, with incorporation or reduction of molecular oxygen"/>
    <property type="evidence" value="ECO:0007669"/>
    <property type="project" value="InterPro"/>
</dbReference>
<dbReference type="Gene3D" id="3.20.20.30">
    <property type="entry name" value="Luciferase-like domain"/>
    <property type="match status" value="1"/>
</dbReference>
<evidence type="ECO:0000313" key="4">
    <source>
        <dbReference type="Proteomes" id="UP000552045"/>
    </source>
</evidence>
<evidence type="ECO:0000256" key="1">
    <source>
        <dbReference type="ARBA" id="ARBA00023002"/>
    </source>
</evidence>
<dbReference type="EC" id="1.5.98.2" evidence="3"/>
<dbReference type="InterPro" id="IPR050564">
    <property type="entry name" value="F420-G6PD/mer"/>
</dbReference>
<evidence type="ECO:0000313" key="3">
    <source>
        <dbReference type="EMBL" id="NYD54629.1"/>
    </source>
</evidence>
<dbReference type="EMBL" id="JACCBH010000001">
    <property type="protein sequence ID" value="NYD54629.1"/>
    <property type="molecule type" value="Genomic_DNA"/>
</dbReference>
<reference evidence="3 4" key="1">
    <citation type="submission" date="2020-07" db="EMBL/GenBank/DDBJ databases">
        <title>Sequencing the genomes of 1000 actinobacteria strains.</title>
        <authorList>
            <person name="Klenk H.-P."/>
        </authorList>
    </citation>
    <scope>NUCLEOTIDE SEQUENCE [LARGE SCALE GENOMIC DNA]</scope>
    <source>
        <strain evidence="3 4">DSM 22185</strain>
    </source>
</reference>
<dbReference type="InterPro" id="IPR036661">
    <property type="entry name" value="Luciferase-like_sf"/>
</dbReference>
<dbReference type="AlphaFoldDB" id="A0A7Y9EVB5"/>
<name>A0A7Y9EVB5_9MICO</name>
<organism evidence="3 4">
    <name type="scientific">Microbacterium pseudoresistens</name>
    <dbReference type="NCBI Taxonomy" id="640634"/>
    <lineage>
        <taxon>Bacteria</taxon>
        <taxon>Bacillati</taxon>
        <taxon>Actinomycetota</taxon>
        <taxon>Actinomycetes</taxon>
        <taxon>Micrococcales</taxon>
        <taxon>Microbacteriaceae</taxon>
        <taxon>Microbacterium</taxon>
    </lineage>
</organism>
<keyword evidence="4" id="KW-1185">Reference proteome</keyword>
<dbReference type="PANTHER" id="PTHR43244:SF1">
    <property type="entry name" value="5,10-METHYLENETETRAHYDROMETHANOPTERIN REDUCTASE"/>
    <property type="match status" value="1"/>
</dbReference>
<dbReference type="PANTHER" id="PTHR43244">
    <property type="match status" value="1"/>
</dbReference>
<dbReference type="RefSeq" id="WP_179433090.1">
    <property type="nucleotide sequence ID" value="NZ_BAABLC010000001.1"/>
</dbReference>
<accession>A0A7Y9EVB5</accession>
<dbReference type="GO" id="GO:0018537">
    <property type="term" value="F:coenzyme F420-dependent N5,N10-methenyltetrahydromethanopterin reductase activity"/>
    <property type="evidence" value="ECO:0007669"/>
    <property type="project" value="UniProtKB-EC"/>
</dbReference>
<sequence length="331" mass="35211">MALPALSIHLSNHGDAARTVEDIVLAESRGVRRVWVSEDLFHRGAMPIVAAALARTRTIELAFGVLAPQHRHPASMAMDIRSLREIGGDRIIIGLGSGVAERGALIAQPASPPLRIVDEAVSALRTLLAGSALDQEGVLHTSKGLRLTGASAIPPVYVAAVGPKALQQAGRRMDGVVLTMMCSQEHARWAAGRVAAAAVDAGRGQVPVVAYLPIAVDEDGAEARDRMRGVLGYFIARWSQVAFLSKLFLDWSELDVERMTRIREAFDAGEPLDELLPDALVDQYCVAGTAEECHRTIEAFAEAGITEIAFDASDDLDGVTALIAELQDGGA</sequence>
<protein>
    <submittedName>
        <fullName evidence="3">5,10-methylenetetrahydromethanopterin reductase</fullName>
        <ecNumber evidence="3">1.5.98.2</ecNumber>
    </submittedName>
</protein>
<dbReference type="InterPro" id="IPR011251">
    <property type="entry name" value="Luciferase-like_dom"/>
</dbReference>
<dbReference type="Proteomes" id="UP000552045">
    <property type="component" value="Unassembled WGS sequence"/>
</dbReference>
<dbReference type="Pfam" id="PF00296">
    <property type="entry name" value="Bac_luciferase"/>
    <property type="match status" value="1"/>
</dbReference>
<comment type="caution">
    <text evidence="3">The sequence shown here is derived from an EMBL/GenBank/DDBJ whole genome shotgun (WGS) entry which is preliminary data.</text>
</comment>
<gene>
    <name evidence="3" type="ORF">BKA02_001684</name>
</gene>